<dbReference type="Pfam" id="PF00072">
    <property type="entry name" value="Response_reg"/>
    <property type="match status" value="1"/>
</dbReference>
<dbReference type="GO" id="GO:0006355">
    <property type="term" value="P:regulation of DNA-templated transcription"/>
    <property type="evidence" value="ECO:0007669"/>
    <property type="project" value="InterPro"/>
</dbReference>
<dbReference type="Pfam" id="PF00196">
    <property type="entry name" value="GerE"/>
    <property type="match status" value="1"/>
</dbReference>
<evidence type="ECO:0000313" key="7">
    <source>
        <dbReference type="Proteomes" id="UP000552864"/>
    </source>
</evidence>
<dbReference type="InterPro" id="IPR058245">
    <property type="entry name" value="NreC/VraR/RcsB-like_REC"/>
</dbReference>
<proteinExistence type="predicted"/>
<dbReference type="PROSITE" id="PS50110">
    <property type="entry name" value="RESPONSE_REGULATORY"/>
    <property type="match status" value="1"/>
</dbReference>
<evidence type="ECO:0000259" key="5">
    <source>
        <dbReference type="PROSITE" id="PS50110"/>
    </source>
</evidence>
<dbReference type="CDD" id="cd06170">
    <property type="entry name" value="LuxR_C_like"/>
    <property type="match status" value="1"/>
</dbReference>
<keyword evidence="7" id="KW-1185">Reference proteome</keyword>
<name>A0A847SXU4_9BACT</name>
<dbReference type="PROSITE" id="PS50043">
    <property type="entry name" value="HTH_LUXR_2"/>
    <property type="match status" value="1"/>
</dbReference>
<organism evidence="6 7">
    <name type="scientific">Chitinophaga eiseniae</name>
    <dbReference type="NCBI Taxonomy" id="634771"/>
    <lineage>
        <taxon>Bacteria</taxon>
        <taxon>Pseudomonadati</taxon>
        <taxon>Bacteroidota</taxon>
        <taxon>Chitinophagia</taxon>
        <taxon>Chitinophagales</taxon>
        <taxon>Chitinophagaceae</taxon>
        <taxon>Chitinophaga</taxon>
    </lineage>
</organism>
<accession>A0A847SXU4</accession>
<evidence type="ECO:0000259" key="4">
    <source>
        <dbReference type="PROSITE" id="PS50043"/>
    </source>
</evidence>
<feature type="modified residue" description="4-aspartylphosphate" evidence="3">
    <location>
        <position position="58"/>
    </location>
</feature>
<reference evidence="6 7" key="1">
    <citation type="submission" date="2020-04" db="EMBL/GenBank/DDBJ databases">
        <authorList>
            <person name="Yin C."/>
        </authorList>
    </citation>
    <scope>NUCLEOTIDE SEQUENCE [LARGE SCALE GENOMIC DNA]</scope>
    <source>
        <strain evidence="6 7">Ak56</strain>
    </source>
</reference>
<dbReference type="Gene3D" id="3.40.50.2300">
    <property type="match status" value="1"/>
</dbReference>
<dbReference type="AlphaFoldDB" id="A0A847SXU4"/>
<dbReference type="InterPro" id="IPR039420">
    <property type="entry name" value="WalR-like"/>
</dbReference>
<dbReference type="RefSeq" id="WP_168742582.1">
    <property type="nucleotide sequence ID" value="NZ_JABAHZ010000010.1"/>
</dbReference>
<dbReference type="InterPro" id="IPR001789">
    <property type="entry name" value="Sig_transdc_resp-reg_receiver"/>
</dbReference>
<dbReference type="InterPro" id="IPR011006">
    <property type="entry name" value="CheY-like_superfamily"/>
</dbReference>
<dbReference type="GO" id="GO:0000160">
    <property type="term" value="P:phosphorelay signal transduction system"/>
    <property type="evidence" value="ECO:0007669"/>
    <property type="project" value="InterPro"/>
</dbReference>
<feature type="domain" description="HTH luxR-type" evidence="4">
    <location>
        <begin position="150"/>
        <end position="215"/>
    </location>
</feature>
<gene>
    <name evidence="6" type="ORF">HGH91_28100</name>
</gene>
<dbReference type="InterPro" id="IPR000792">
    <property type="entry name" value="Tscrpt_reg_LuxR_C"/>
</dbReference>
<evidence type="ECO:0000256" key="3">
    <source>
        <dbReference type="PROSITE-ProRule" id="PRU00169"/>
    </source>
</evidence>
<evidence type="ECO:0000313" key="6">
    <source>
        <dbReference type="EMBL" id="NLR82512.1"/>
    </source>
</evidence>
<dbReference type="CDD" id="cd17535">
    <property type="entry name" value="REC_NarL-like"/>
    <property type="match status" value="1"/>
</dbReference>
<dbReference type="PANTHER" id="PTHR43214">
    <property type="entry name" value="TWO-COMPONENT RESPONSE REGULATOR"/>
    <property type="match status" value="1"/>
</dbReference>
<dbReference type="SUPFAM" id="SSF46894">
    <property type="entry name" value="C-terminal effector domain of the bipartite response regulators"/>
    <property type="match status" value="1"/>
</dbReference>
<dbReference type="PANTHER" id="PTHR43214:SF43">
    <property type="entry name" value="TWO-COMPONENT RESPONSE REGULATOR"/>
    <property type="match status" value="1"/>
</dbReference>
<dbReference type="Proteomes" id="UP000552864">
    <property type="component" value="Unassembled WGS sequence"/>
</dbReference>
<sequence>MSQNKHVVIVDDHTMFRRGLAALVNLFPGYEVLFDAGNGKELIAQMDSHPVPDIVLLDISMPEMDGYSTASWLRDHHPGVKVLALSTMDAEVAIIKMIRHGAKGFILKDAEPAELKRAFDEVAAFGYFYNELITRKVISSINNLLDDHSPLSSLVKLSERELDFIRLACSEKSYQQIAREMFVSERTVDGYREALFKKLNVATRVGLVIYAVKNELVKL</sequence>
<dbReference type="SUPFAM" id="SSF52172">
    <property type="entry name" value="CheY-like"/>
    <property type="match status" value="1"/>
</dbReference>
<keyword evidence="2" id="KW-0238">DNA-binding</keyword>
<comment type="caution">
    <text evidence="6">The sequence shown here is derived from an EMBL/GenBank/DDBJ whole genome shotgun (WGS) entry which is preliminary data.</text>
</comment>
<dbReference type="InterPro" id="IPR016032">
    <property type="entry name" value="Sig_transdc_resp-reg_C-effctor"/>
</dbReference>
<protein>
    <submittedName>
        <fullName evidence="6">Response regulator transcription factor</fullName>
    </submittedName>
</protein>
<dbReference type="SMART" id="SM00421">
    <property type="entry name" value="HTH_LUXR"/>
    <property type="match status" value="1"/>
</dbReference>
<evidence type="ECO:0000256" key="1">
    <source>
        <dbReference type="ARBA" id="ARBA00022553"/>
    </source>
</evidence>
<evidence type="ECO:0000256" key="2">
    <source>
        <dbReference type="ARBA" id="ARBA00023125"/>
    </source>
</evidence>
<dbReference type="EMBL" id="JABAHZ010000010">
    <property type="protein sequence ID" value="NLR82512.1"/>
    <property type="molecule type" value="Genomic_DNA"/>
</dbReference>
<dbReference type="PRINTS" id="PR00038">
    <property type="entry name" value="HTHLUXR"/>
</dbReference>
<dbReference type="SMART" id="SM00448">
    <property type="entry name" value="REC"/>
    <property type="match status" value="1"/>
</dbReference>
<keyword evidence="1 3" id="KW-0597">Phosphoprotein</keyword>
<dbReference type="GO" id="GO:0003677">
    <property type="term" value="F:DNA binding"/>
    <property type="evidence" value="ECO:0007669"/>
    <property type="project" value="UniProtKB-KW"/>
</dbReference>
<feature type="domain" description="Response regulatory" evidence="5">
    <location>
        <begin position="6"/>
        <end position="123"/>
    </location>
</feature>